<evidence type="ECO:0000313" key="3">
    <source>
        <dbReference type="Proteomes" id="UP000286746"/>
    </source>
</evidence>
<feature type="compositionally biased region" description="Low complexity" evidence="1">
    <location>
        <begin position="381"/>
        <end position="396"/>
    </location>
</feature>
<protein>
    <submittedName>
        <fullName evidence="2">Uncharacterized protein</fullName>
    </submittedName>
</protein>
<evidence type="ECO:0000313" key="2">
    <source>
        <dbReference type="EMBL" id="GCD41861.1"/>
    </source>
</evidence>
<evidence type="ECO:0000256" key="1">
    <source>
        <dbReference type="SAM" id="MobiDB-lite"/>
    </source>
</evidence>
<keyword evidence="3" id="KW-1185">Reference proteome</keyword>
<proteinExistence type="predicted"/>
<dbReference type="RefSeq" id="WP_125053075.1">
    <property type="nucleotide sequence ID" value="NZ_BHZD01000001.1"/>
</dbReference>
<feature type="region of interest" description="Disordered" evidence="1">
    <location>
        <begin position="363"/>
        <end position="396"/>
    </location>
</feature>
<dbReference type="EMBL" id="BHZD01000001">
    <property type="protein sequence ID" value="GCD41861.1"/>
    <property type="molecule type" value="Genomic_DNA"/>
</dbReference>
<gene>
    <name evidence="2" type="ORF">GKJPGBOP_01518</name>
</gene>
<organism evidence="2 3">
    <name type="scientific">Streptomyces paromomycinus</name>
    <name type="common">Streptomyces rimosus subsp. paromomycinus</name>
    <dbReference type="NCBI Taxonomy" id="92743"/>
    <lineage>
        <taxon>Bacteria</taxon>
        <taxon>Bacillati</taxon>
        <taxon>Actinomycetota</taxon>
        <taxon>Actinomycetes</taxon>
        <taxon>Kitasatosporales</taxon>
        <taxon>Streptomycetaceae</taxon>
        <taxon>Streptomyces</taxon>
    </lineage>
</organism>
<accession>A0A401VXV2</accession>
<comment type="caution">
    <text evidence="2">The sequence shown here is derived from an EMBL/GenBank/DDBJ whole genome shotgun (WGS) entry which is preliminary data.</text>
</comment>
<sequence>MPASSLATITLAFSRNAGIVAIPTGRQYRWAKTALSTSGFQRHDDGTFALPVGDPQAARTTVADLMRAAQRHQASVRASSRRFLGDVAQDFAAQLRGTWTVELEVYSHPLWQEDLVPWLWDCGELSQAVQNLQVPYAAVLSNDADITLLLIERPGHQHGYVVGAFAPNGFTDNYHEPHAPRSVIVPAAAGLAGRIVNDRFLPAYHQALLARRTTTVEDALARIREEYQTWQAMVASGRDSDASPLRPDSLHQANATLRDLAWTAFRDVLTHGPALLEHCPSDAAPRRADADALERLRSALHSAQRARAEWNDVKDGLRQSPDTQRVIPFVEAEAQRDRRVWPAIETWLKDGDVLLQQARASYGGQPRPLRAQETALSATVPSLPGPAAAPDAAPRR</sequence>
<name>A0A401VXV2_STREY</name>
<reference evidence="2 3" key="1">
    <citation type="submission" date="2018-11" db="EMBL/GenBank/DDBJ databases">
        <title>Whole genome sequence of Streptomyces paromomycinus NBRC 15454(T).</title>
        <authorList>
            <person name="Komaki H."/>
            <person name="Tamura T."/>
        </authorList>
    </citation>
    <scope>NUCLEOTIDE SEQUENCE [LARGE SCALE GENOMIC DNA]</scope>
    <source>
        <strain evidence="2 3">NBRC 15454</strain>
    </source>
</reference>
<dbReference type="AlphaFoldDB" id="A0A401VXV2"/>
<dbReference type="Proteomes" id="UP000286746">
    <property type="component" value="Unassembled WGS sequence"/>
</dbReference>